<gene>
    <name evidence="2" type="ORF">DNTS_009641</name>
</gene>
<keyword evidence="3" id="KW-1185">Reference proteome</keyword>
<reference evidence="2 3" key="1">
    <citation type="journal article" date="2019" name="Sci. Data">
        <title>Hybrid genome assembly and annotation of Danionella translucida.</title>
        <authorList>
            <person name="Kadobianskyi M."/>
            <person name="Schulze L."/>
            <person name="Schuelke M."/>
            <person name="Judkewitz B."/>
        </authorList>
    </citation>
    <scope>NUCLEOTIDE SEQUENCE [LARGE SCALE GENOMIC DNA]</scope>
    <source>
        <strain evidence="2 3">Bolton</strain>
    </source>
</reference>
<dbReference type="EMBL" id="SRMA01025240">
    <property type="protein sequence ID" value="TRY97155.1"/>
    <property type="molecule type" value="Genomic_DNA"/>
</dbReference>
<comment type="caution">
    <text evidence="2">The sequence shown here is derived from an EMBL/GenBank/DDBJ whole genome shotgun (WGS) entry which is preliminary data.</text>
</comment>
<dbReference type="Proteomes" id="UP000316079">
    <property type="component" value="Unassembled WGS sequence"/>
</dbReference>
<evidence type="ECO:0000313" key="2">
    <source>
        <dbReference type="EMBL" id="TRY97155.1"/>
    </source>
</evidence>
<organism evidence="2 3">
    <name type="scientific">Danionella cerebrum</name>
    <dbReference type="NCBI Taxonomy" id="2873325"/>
    <lineage>
        <taxon>Eukaryota</taxon>
        <taxon>Metazoa</taxon>
        <taxon>Chordata</taxon>
        <taxon>Craniata</taxon>
        <taxon>Vertebrata</taxon>
        <taxon>Euteleostomi</taxon>
        <taxon>Actinopterygii</taxon>
        <taxon>Neopterygii</taxon>
        <taxon>Teleostei</taxon>
        <taxon>Ostariophysi</taxon>
        <taxon>Cypriniformes</taxon>
        <taxon>Danionidae</taxon>
        <taxon>Danioninae</taxon>
        <taxon>Danionella</taxon>
    </lineage>
</organism>
<feature type="compositionally biased region" description="Basic and acidic residues" evidence="1">
    <location>
        <begin position="1"/>
        <end position="22"/>
    </location>
</feature>
<dbReference type="OrthoDB" id="8988656at2759"/>
<name>A0A553R4Q5_9TELE</name>
<feature type="region of interest" description="Disordered" evidence="1">
    <location>
        <begin position="122"/>
        <end position="179"/>
    </location>
</feature>
<feature type="region of interest" description="Disordered" evidence="1">
    <location>
        <begin position="1"/>
        <end position="68"/>
    </location>
</feature>
<proteinExistence type="predicted"/>
<evidence type="ECO:0000256" key="1">
    <source>
        <dbReference type="SAM" id="MobiDB-lite"/>
    </source>
</evidence>
<protein>
    <submittedName>
        <fullName evidence="2">Uncharacterized protein</fullName>
    </submittedName>
</protein>
<feature type="compositionally biased region" description="Basic and acidic residues" evidence="1">
    <location>
        <begin position="39"/>
        <end position="49"/>
    </location>
</feature>
<feature type="compositionally biased region" description="Low complexity" evidence="1">
    <location>
        <begin position="329"/>
        <end position="366"/>
    </location>
</feature>
<sequence length="791" mass="88149">RGDRDKEREKERERERERERDNPQCPITDTVSTRSFTEGQRDTGRERESMTCTLSNPPADDGDTTVGIDTDTASLSITLKPVSLPRAKTSLPGHTTSAAVPLHVTLRTKEKDRGEKIVLDAAGQESASDAAGQESASDAAGQESASDAAGQESVSDAAGQESASDAAGQESDAAGHAMRGRRLLQAMRGRRLLQAMRGRRMLQAMRGRRMLQAMRGRRMLQAMRAHPMLQAKRAMLQAMRARRMLQVMRGRRMLQVMRGRRMLQVMRGRRMLQAMRGRRMLQAKRARRMLQAMRARRMLQAMRARRMLQVMRSHGLQHPTAWPARHVSASDAAGHASASDAAGHAMASEAAGHGMASEAAGHGMASDAAGNASALDATGQESASDAAGQESGRMLQAKRARWMLQAKRARRMLQAKRARRMLIHRGASHSAARPAITLLGRVPPLHLGTLERAHRFFMIEKRRKSLPGLRGEVVDLGQVLYRGAFVRVRRIISSLEPSGIRSNGLTSYLLWVENPDDLRDTSLVQCWDYITAGRQELQLELIEGIPEEKKTLLAIYICINLPLQIDKKLTRCNIIKEGLRSTTSFPPRSTNKSFAFGIEFKAESQKRLPYFSAARKIPDAQSALNSGSQESKKYSSSFIMPRMLLPLTRAKLSSIAPNNTLTVIFLAKQVFCGWKEHLHQFWDFADNVYSTKCCLRRYVLSSSLNDDLIAAHSFWIISRSSACVRAVRIVRISSRSLIGAGIVYFKSGKAWEESRSSIDERQEVESTKGLKQSVEKTVDDTLAKRLNKLFR</sequence>
<accession>A0A553R4Q5</accession>
<feature type="non-terminal residue" evidence="2">
    <location>
        <position position="1"/>
    </location>
</feature>
<feature type="region of interest" description="Disordered" evidence="1">
    <location>
        <begin position="325"/>
        <end position="394"/>
    </location>
</feature>
<evidence type="ECO:0000313" key="3">
    <source>
        <dbReference type="Proteomes" id="UP000316079"/>
    </source>
</evidence>
<feature type="compositionally biased region" description="Polar residues" evidence="1">
    <location>
        <begin position="25"/>
        <end position="38"/>
    </location>
</feature>
<dbReference type="STRING" id="623744.A0A553R4Q5"/>
<dbReference type="AlphaFoldDB" id="A0A553R4Q5"/>